<dbReference type="HOGENOM" id="CLU_1782806_0_0_6"/>
<keyword evidence="3" id="KW-1185">Reference proteome</keyword>
<dbReference type="Proteomes" id="UP000000683">
    <property type="component" value="Chromosome"/>
</dbReference>
<dbReference type="OrthoDB" id="6402547at2"/>
<dbReference type="AlphaFoldDB" id="F5ZF11"/>
<evidence type="ECO:0000313" key="2">
    <source>
        <dbReference type="EMBL" id="AEF04788.1"/>
    </source>
</evidence>
<organism evidence="2 3">
    <name type="scientific">Alteromonas naphthalenivorans</name>
    <dbReference type="NCBI Taxonomy" id="715451"/>
    <lineage>
        <taxon>Bacteria</taxon>
        <taxon>Pseudomonadati</taxon>
        <taxon>Pseudomonadota</taxon>
        <taxon>Gammaproteobacteria</taxon>
        <taxon>Alteromonadales</taxon>
        <taxon>Alteromonadaceae</taxon>
        <taxon>Alteromonas/Salinimonas group</taxon>
        <taxon>Alteromonas</taxon>
    </lineage>
</organism>
<gene>
    <name evidence="2" type="ordered locus">ambt_16415</name>
</gene>
<name>F5ZF11_ALTNA</name>
<dbReference type="RefSeq" id="WP_013785710.1">
    <property type="nucleotide sequence ID" value="NC_015554.1"/>
</dbReference>
<dbReference type="EMBL" id="CP002339">
    <property type="protein sequence ID" value="AEF04788.1"/>
    <property type="molecule type" value="Genomic_DNA"/>
</dbReference>
<sequence length="145" mass="16550">MADDKLKACEEALERLIVGETVNVDANSYDEITFGLIEREAGTVSKGYIKQDRDKFKAIVDRLKDHKATVASQPAKKGKSVLQRQNEKLQQQKEKDAELIKELTYKLHIMMADNLKLVERGRELEKENRDLKSGKVIPVQMGSRH</sequence>
<accession>F5ZF11</accession>
<evidence type="ECO:0000256" key="1">
    <source>
        <dbReference type="SAM" id="MobiDB-lite"/>
    </source>
</evidence>
<proteinExistence type="predicted"/>
<protein>
    <submittedName>
        <fullName evidence="2">Uncharacterized protein</fullName>
    </submittedName>
</protein>
<evidence type="ECO:0000313" key="3">
    <source>
        <dbReference type="Proteomes" id="UP000000683"/>
    </source>
</evidence>
<dbReference type="KEGG" id="alt:ambt_16415"/>
<feature type="region of interest" description="Disordered" evidence="1">
    <location>
        <begin position="69"/>
        <end position="93"/>
    </location>
</feature>
<reference evidence="2 3" key="1">
    <citation type="journal article" date="2011" name="J. Bacteriol.">
        <title>Complete genome sequence of the polycyclic aromatic hydrocarbon-degrading bacterium Alteromonas sp. strain SN2.</title>
        <authorList>
            <person name="Jin H.M."/>
            <person name="Jeong H."/>
            <person name="Moon E.J."/>
            <person name="Math R.K."/>
            <person name="Lee K."/>
            <person name="Kim H.J."/>
            <person name="Jeon C.O."/>
            <person name="Oh T.K."/>
            <person name="Kim J.F."/>
        </authorList>
    </citation>
    <scope>NUCLEOTIDE SEQUENCE [LARGE SCALE GENOMIC DNA]</scope>
    <source>
        <strain evidence="3">JCM 17741 / KACC 18427 / KCTC 11700BP / SN2</strain>
    </source>
</reference>